<comment type="catalytic activity">
    <reaction evidence="9 10">
        <text>L-glutamyl-tRNA(Gln) + L-glutamine + ATP + H2O = L-glutaminyl-tRNA(Gln) + L-glutamate + ADP + phosphate + H(+)</text>
        <dbReference type="Rhea" id="RHEA:17521"/>
        <dbReference type="Rhea" id="RHEA-COMP:9681"/>
        <dbReference type="Rhea" id="RHEA-COMP:9684"/>
        <dbReference type="ChEBI" id="CHEBI:15377"/>
        <dbReference type="ChEBI" id="CHEBI:15378"/>
        <dbReference type="ChEBI" id="CHEBI:29985"/>
        <dbReference type="ChEBI" id="CHEBI:30616"/>
        <dbReference type="ChEBI" id="CHEBI:43474"/>
        <dbReference type="ChEBI" id="CHEBI:58359"/>
        <dbReference type="ChEBI" id="CHEBI:78520"/>
        <dbReference type="ChEBI" id="CHEBI:78521"/>
        <dbReference type="ChEBI" id="CHEBI:456216"/>
        <dbReference type="EC" id="6.3.5.7"/>
    </reaction>
</comment>
<dbReference type="EMBL" id="JAKGAS010000004">
    <property type="protein sequence ID" value="MCF2948193.1"/>
    <property type="molecule type" value="Genomic_DNA"/>
</dbReference>
<gene>
    <name evidence="10" type="primary">gatA</name>
    <name evidence="12" type="ORF">L0668_08760</name>
</gene>
<dbReference type="InterPro" id="IPR020556">
    <property type="entry name" value="Amidase_CS"/>
</dbReference>
<comment type="similarity">
    <text evidence="1 10">Belongs to the amidase family. GatA subfamily.</text>
</comment>
<dbReference type="PANTHER" id="PTHR11895">
    <property type="entry name" value="TRANSAMIDASE"/>
    <property type="match status" value="1"/>
</dbReference>
<feature type="active site" description="Acyl-ester intermediate" evidence="10">
    <location>
        <position position="180"/>
    </location>
</feature>
<evidence type="ECO:0000259" key="11">
    <source>
        <dbReference type="Pfam" id="PF01425"/>
    </source>
</evidence>
<evidence type="ECO:0000256" key="8">
    <source>
        <dbReference type="ARBA" id="ARBA00022917"/>
    </source>
</evidence>
<organism evidence="12 13">
    <name type="scientific">Paraglaciecola algarum</name>
    <dbReference type="NCBI Taxonomy" id="3050085"/>
    <lineage>
        <taxon>Bacteria</taxon>
        <taxon>Pseudomonadati</taxon>
        <taxon>Pseudomonadota</taxon>
        <taxon>Gammaproteobacteria</taxon>
        <taxon>Alteromonadales</taxon>
        <taxon>Alteromonadaceae</taxon>
        <taxon>Paraglaciecola</taxon>
    </lineage>
</organism>
<dbReference type="Gene3D" id="3.90.1300.10">
    <property type="entry name" value="Amidase signature (AS) domain"/>
    <property type="match status" value="1"/>
</dbReference>
<dbReference type="PROSITE" id="PS00571">
    <property type="entry name" value="AMIDASES"/>
    <property type="match status" value="1"/>
</dbReference>
<keyword evidence="13" id="KW-1185">Reference proteome</keyword>
<evidence type="ECO:0000256" key="3">
    <source>
        <dbReference type="ARBA" id="ARBA00012739"/>
    </source>
</evidence>
<comment type="subunit">
    <text evidence="2 10">Heterotrimer of A, B and C subunits.</text>
</comment>
<keyword evidence="8 10" id="KW-0648">Protein biosynthesis</keyword>
<evidence type="ECO:0000256" key="2">
    <source>
        <dbReference type="ARBA" id="ARBA00011123"/>
    </source>
</evidence>
<dbReference type="SUPFAM" id="SSF75304">
    <property type="entry name" value="Amidase signature (AS) enzymes"/>
    <property type="match status" value="1"/>
</dbReference>
<comment type="caution">
    <text evidence="12">The sequence shown here is derived from an EMBL/GenBank/DDBJ whole genome shotgun (WGS) entry which is preliminary data.</text>
</comment>
<evidence type="ECO:0000313" key="12">
    <source>
        <dbReference type="EMBL" id="MCF2948193.1"/>
    </source>
</evidence>
<evidence type="ECO:0000256" key="5">
    <source>
        <dbReference type="ARBA" id="ARBA00022598"/>
    </source>
</evidence>
<dbReference type="PANTHER" id="PTHR11895:SF7">
    <property type="entry name" value="GLUTAMYL-TRNA(GLN) AMIDOTRANSFERASE SUBUNIT A, MITOCHONDRIAL"/>
    <property type="match status" value="1"/>
</dbReference>
<sequence>MQSQIKHTQSQIKHIHQQLVSKHISCVDLVQQKLDLLKQNSNGSVNALLDTYALELAQAVDAKIAKGENIGLLEGIPFGVKDVFMLQGTYTTASSDFLKQYKSAYTASAIQKLLDAGAIPIVKENCDSFGHGSSNENTIFGAVKNAQDETLVAGGSSGGSAVNVAKDYTVFSIGGDTGGSVRQPAGYNGVYGLKPTYGRISRYGLMAYASSTDCVGPLAKSVEDIRIVLNTISGKDIKDQTTYDSSQIDETTLENASGIKAVGYFKNLLENDAMDPTIKADFMDSLEKLKAKGIQVKALDFLDADTLVSTYYILAMAETASNLSRLDGTNYGNRINAENLIESYAVTRSENFSEESKRRIVGGNQVLSQGFSDEIYLKSLAIRDKISADFEGFFQDVDIVLSPVTPGLPPKVGDSLKDPLAMYLSDAFTVGFSLGQLPTLTVPKGTATGIQITAAKTEDERVLQFAHLLEETL</sequence>
<evidence type="ECO:0000313" key="13">
    <source>
        <dbReference type="Proteomes" id="UP001521137"/>
    </source>
</evidence>
<feature type="active site" description="Charge relay system" evidence="10">
    <location>
        <position position="81"/>
    </location>
</feature>
<dbReference type="InterPro" id="IPR004412">
    <property type="entry name" value="GatA"/>
</dbReference>
<evidence type="ECO:0000256" key="4">
    <source>
        <dbReference type="ARBA" id="ARBA00014428"/>
    </source>
</evidence>
<proteinExistence type="inferred from homology"/>
<keyword evidence="5 10" id="KW-0436">Ligase</keyword>
<dbReference type="Proteomes" id="UP001521137">
    <property type="component" value="Unassembled WGS sequence"/>
</dbReference>
<evidence type="ECO:0000256" key="9">
    <source>
        <dbReference type="ARBA" id="ARBA00047407"/>
    </source>
</evidence>
<dbReference type="EC" id="6.3.5.7" evidence="3 10"/>
<feature type="active site" description="Charge relay system" evidence="10">
    <location>
        <position position="156"/>
    </location>
</feature>
<evidence type="ECO:0000256" key="7">
    <source>
        <dbReference type="ARBA" id="ARBA00022840"/>
    </source>
</evidence>
<dbReference type="InterPro" id="IPR023631">
    <property type="entry name" value="Amidase_dom"/>
</dbReference>
<protein>
    <recommendedName>
        <fullName evidence="4 10">Glutamyl-tRNA(Gln) amidotransferase subunit A</fullName>
        <shortName evidence="10">Glu-ADT subunit A</shortName>
        <ecNumber evidence="3 10">6.3.5.7</ecNumber>
    </recommendedName>
</protein>
<evidence type="ECO:0000256" key="10">
    <source>
        <dbReference type="HAMAP-Rule" id="MF_00120"/>
    </source>
</evidence>
<keyword evidence="6 10" id="KW-0547">Nucleotide-binding</keyword>
<dbReference type="InterPro" id="IPR000120">
    <property type="entry name" value="Amidase"/>
</dbReference>
<dbReference type="HAMAP" id="MF_00120">
    <property type="entry name" value="GatA"/>
    <property type="match status" value="1"/>
</dbReference>
<evidence type="ECO:0000256" key="1">
    <source>
        <dbReference type="ARBA" id="ARBA00008069"/>
    </source>
</evidence>
<name>A0ABS9D5I1_9ALTE</name>
<comment type="function">
    <text evidence="10">Allows the formation of correctly charged Gln-tRNA(Gln) through the transamidation of misacylated Glu-tRNA(Gln) in organisms which lack glutaminyl-tRNA synthetase. The reaction takes place in the presence of glutamine and ATP through an activated gamma-phospho-Glu-tRNA(Gln).</text>
</comment>
<dbReference type="Pfam" id="PF01425">
    <property type="entry name" value="Amidase"/>
    <property type="match status" value="1"/>
</dbReference>
<dbReference type="RefSeq" id="WP_235311847.1">
    <property type="nucleotide sequence ID" value="NZ_JAKGAS010000004.1"/>
</dbReference>
<evidence type="ECO:0000256" key="6">
    <source>
        <dbReference type="ARBA" id="ARBA00022741"/>
    </source>
</evidence>
<feature type="domain" description="Amidase" evidence="11">
    <location>
        <begin position="30"/>
        <end position="463"/>
    </location>
</feature>
<keyword evidence="7 10" id="KW-0067">ATP-binding</keyword>
<dbReference type="InterPro" id="IPR036928">
    <property type="entry name" value="AS_sf"/>
</dbReference>
<reference evidence="12 13" key="1">
    <citation type="submission" date="2022-01" db="EMBL/GenBank/DDBJ databases">
        <title>Paraglaciecola sp. G1-23.</title>
        <authorList>
            <person name="Jin M.S."/>
            <person name="Han D.M."/>
            <person name="Kim H.M."/>
            <person name="Jeon C.O."/>
        </authorList>
    </citation>
    <scope>NUCLEOTIDE SEQUENCE [LARGE SCALE GENOMIC DNA]</scope>
    <source>
        <strain evidence="12 13">G1-23</strain>
    </source>
</reference>
<accession>A0ABS9D5I1</accession>